<dbReference type="KEGG" id="mdo:100618434"/>
<keyword evidence="3" id="KW-1185">Reference proteome</keyword>
<name>F6RJF1_MONDO</name>
<reference evidence="2 3" key="1">
    <citation type="journal article" date="2007" name="Nature">
        <title>Genome of the marsupial Monodelphis domestica reveals innovation in non-coding sequences.</title>
        <authorList>
            <person name="Mikkelsen T.S."/>
            <person name="Wakefield M.J."/>
            <person name="Aken B."/>
            <person name="Amemiya C.T."/>
            <person name="Chang J.L."/>
            <person name="Duke S."/>
            <person name="Garber M."/>
            <person name="Gentles A.J."/>
            <person name="Goodstadt L."/>
            <person name="Heger A."/>
            <person name="Jurka J."/>
            <person name="Kamal M."/>
            <person name="Mauceli E."/>
            <person name="Searle S.M."/>
            <person name="Sharpe T."/>
            <person name="Baker M.L."/>
            <person name="Batzer M.A."/>
            <person name="Benos P.V."/>
            <person name="Belov K."/>
            <person name="Clamp M."/>
            <person name="Cook A."/>
            <person name="Cuff J."/>
            <person name="Das R."/>
            <person name="Davidow L."/>
            <person name="Deakin J.E."/>
            <person name="Fazzari M.J."/>
            <person name="Glass J.L."/>
            <person name="Grabherr M."/>
            <person name="Greally J.M."/>
            <person name="Gu W."/>
            <person name="Hore T.A."/>
            <person name="Huttley G.A."/>
            <person name="Kleber M."/>
            <person name="Jirtle R.L."/>
            <person name="Koina E."/>
            <person name="Lee J.T."/>
            <person name="Mahony S."/>
            <person name="Marra M.A."/>
            <person name="Miller R.D."/>
            <person name="Nicholls R.D."/>
            <person name="Oda M."/>
            <person name="Papenfuss A.T."/>
            <person name="Parra Z.E."/>
            <person name="Pollock D.D."/>
            <person name="Ray D.A."/>
            <person name="Schein J.E."/>
            <person name="Speed T.P."/>
            <person name="Thompson K."/>
            <person name="VandeBerg J.L."/>
            <person name="Wade C.M."/>
            <person name="Walker J.A."/>
            <person name="Waters P.D."/>
            <person name="Webber C."/>
            <person name="Weidman J.R."/>
            <person name="Xie X."/>
            <person name="Zody M.C."/>
            <person name="Baldwin J."/>
            <person name="Abdouelleil A."/>
            <person name="Abdulkadir J."/>
            <person name="Abebe A."/>
            <person name="Abera B."/>
            <person name="Abreu J."/>
            <person name="Acer S.C."/>
            <person name="Aftuck L."/>
            <person name="Alexander A."/>
            <person name="An P."/>
            <person name="Anderson E."/>
            <person name="Anderson S."/>
            <person name="Arachi H."/>
            <person name="Azer M."/>
            <person name="Bachantsang P."/>
            <person name="Barry A."/>
            <person name="Bayul T."/>
            <person name="Berlin A."/>
            <person name="Bessette D."/>
            <person name="Bloom T."/>
            <person name="Bloom T."/>
            <person name="Boguslavskiy L."/>
            <person name="Bonnet C."/>
            <person name="Boukhgalter B."/>
            <person name="Bourzgui I."/>
            <person name="Brown A."/>
            <person name="Cahill P."/>
            <person name="Channer S."/>
            <person name="Cheshatsang Y."/>
            <person name="Chuda L."/>
            <person name="Citroen M."/>
            <person name="Collymore A."/>
            <person name="Cooke P."/>
            <person name="Costello M."/>
            <person name="D'Aco K."/>
            <person name="Daza R."/>
            <person name="De Haan G."/>
            <person name="DeGray S."/>
            <person name="DeMaso C."/>
            <person name="Dhargay N."/>
            <person name="Dooley K."/>
            <person name="Dooley E."/>
            <person name="Doricent M."/>
            <person name="Dorje P."/>
            <person name="Dorjee K."/>
            <person name="Dupes A."/>
            <person name="Elong R."/>
            <person name="Falk J."/>
            <person name="Farina A."/>
            <person name="Faro S."/>
            <person name="Ferguson D."/>
            <person name="Fisher S."/>
            <person name="Foley C.D."/>
            <person name="Franke A."/>
            <person name="Friedrich D."/>
            <person name="Gadbois L."/>
            <person name="Gearin G."/>
            <person name="Gearin C.R."/>
            <person name="Giannoukos G."/>
            <person name="Goode T."/>
            <person name="Graham J."/>
            <person name="Grandbois E."/>
            <person name="Grewal S."/>
            <person name="Gyaltsen K."/>
            <person name="Hafez N."/>
            <person name="Hagos B."/>
            <person name="Hall J."/>
            <person name="Henson C."/>
            <person name="Hollinger A."/>
            <person name="Honan T."/>
            <person name="Huard M.D."/>
            <person name="Hughes L."/>
            <person name="Hurhula B."/>
            <person name="Husby M.E."/>
            <person name="Kamat A."/>
            <person name="Kanga B."/>
            <person name="Kashin S."/>
            <person name="Khazanovich D."/>
            <person name="Kisner P."/>
            <person name="Lance K."/>
            <person name="Lara M."/>
            <person name="Lee W."/>
            <person name="Lennon N."/>
            <person name="Letendre F."/>
            <person name="LeVine R."/>
            <person name="Lipovsky A."/>
            <person name="Liu X."/>
            <person name="Liu J."/>
            <person name="Liu S."/>
            <person name="Lokyitsang T."/>
            <person name="Lokyitsang Y."/>
            <person name="Lubonja R."/>
            <person name="Lui A."/>
            <person name="MacDonald P."/>
            <person name="Magnisalis V."/>
            <person name="Maru K."/>
            <person name="Matthews C."/>
            <person name="McCusker W."/>
            <person name="McDonough S."/>
            <person name="Mehta T."/>
            <person name="Meldrim J."/>
            <person name="Meneus L."/>
            <person name="Mihai O."/>
            <person name="Mihalev A."/>
            <person name="Mihova T."/>
            <person name="Mittelman R."/>
            <person name="Mlenga V."/>
            <person name="Montmayeur A."/>
            <person name="Mulrain L."/>
            <person name="Navidi A."/>
            <person name="Naylor J."/>
            <person name="Negash T."/>
            <person name="Nguyen T."/>
            <person name="Nguyen N."/>
            <person name="Nicol R."/>
            <person name="Norbu C."/>
            <person name="Norbu N."/>
            <person name="Novod N."/>
            <person name="O'Neill B."/>
            <person name="Osman S."/>
            <person name="Markiewicz E."/>
            <person name="Oyono O.L."/>
            <person name="Patti C."/>
            <person name="Phunkhang P."/>
            <person name="Pierre F."/>
            <person name="Priest M."/>
            <person name="Raghuraman S."/>
            <person name="Rege F."/>
            <person name="Reyes R."/>
            <person name="Rise C."/>
            <person name="Rogov P."/>
            <person name="Ross K."/>
            <person name="Ryan E."/>
            <person name="Settipalli S."/>
            <person name="Shea T."/>
            <person name="Sherpa N."/>
            <person name="Shi L."/>
            <person name="Shih D."/>
            <person name="Sparrow T."/>
            <person name="Spaulding J."/>
            <person name="Stalker J."/>
            <person name="Stange-Thomann N."/>
            <person name="Stavropoulos S."/>
            <person name="Stone C."/>
            <person name="Strader C."/>
            <person name="Tesfaye S."/>
            <person name="Thomson T."/>
            <person name="Thoulutsang Y."/>
            <person name="Thoulutsang D."/>
            <person name="Topham K."/>
            <person name="Topping I."/>
            <person name="Tsamla T."/>
            <person name="Vassiliev H."/>
            <person name="Vo A."/>
            <person name="Wangchuk T."/>
            <person name="Wangdi T."/>
            <person name="Weiand M."/>
            <person name="Wilkinson J."/>
            <person name="Wilson A."/>
            <person name="Yadav S."/>
            <person name="Young G."/>
            <person name="Yu Q."/>
            <person name="Zembek L."/>
            <person name="Zhong D."/>
            <person name="Zimmer A."/>
            <person name="Zwirko Z."/>
            <person name="Jaffe D.B."/>
            <person name="Alvarez P."/>
            <person name="Brockman W."/>
            <person name="Butler J."/>
            <person name="Chin C."/>
            <person name="Gnerre S."/>
            <person name="MacCallum I."/>
            <person name="Graves J.A."/>
            <person name="Ponting C.P."/>
            <person name="Breen M."/>
            <person name="Samollow P.B."/>
            <person name="Lander E.S."/>
            <person name="Lindblad-Toh K."/>
        </authorList>
    </citation>
    <scope>NUCLEOTIDE SEQUENCE [LARGE SCALE GENOMIC DNA]</scope>
</reference>
<keyword evidence="1" id="KW-1133">Transmembrane helix</keyword>
<accession>F6RJF1</accession>
<feature type="transmembrane region" description="Helical" evidence="1">
    <location>
        <begin position="12"/>
        <end position="34"/>
    </location>
</feature>
<dbReference type="PANTHER" id="PTHR31453">
    <property type="entry name" value="TRANSMEMBRANE PROTEIN 236"/>
    <property type="match status" value="1"/>
</dbReference>
<dbReference type="ExpressionAtlas" id="F6RJF1">
    <property type="expression patterns" value="baseline"/>
</dbReference>
<dbReference type="Ensembl" id="ENSMODT00000039848.3">
    <property type="protein sequence ID" value="ENSMODP00000038248.2"/>
    <property type="gene ID" value="ENSMODG00000009719.5"/>
</dbReference>
<dbReference type="AlphaFoldDB" id="F6RJF1"/>
<dbReference type="OrthoDB" id="6286514at2759"/>
<dbReference type="eggNOG" id="ENOG502QVFM">
    <property type="taxonomic scope" value="Eukaryota"/>
</dbReference>
<proteinExistence type="predicted"/>
<feature type="transmembrane region" description="Helical" evidence="1">
    <location>
        <begin position="264"/>
        <end position="281"/>
    </location>
</feature>
<gene>
    <name evidence="2" type="primary">STAM</name>
</gene>
<feature type="transmembrane region" description="Helical" evidence="1">
    <location>
        <begin position="90"/>
        <end position="108"/>
    </location>
</feature>
<reference evidence="2" key="2">
    <citation type="submission" date="2025-08" db="UniProtKB">
        <authorList>
            <consortium name="Ensembl"/>
        </authorList>
    </citation>
    <scope>IDENTIFICATION</scope>
</reference>
<evidence type="ECO:0000313" key="2">
    <source>
        <dbReference type="Ensembl" id="ENSMODP00000038248.2"/>
    </source>
</evidence>
<dbReference type="InterPro" id="IPR020394">
    <property type="entry name" value="Uncharacterised_FAM23-like_TM"/>
</dbReference>
<feature type="transmembrane region" description="Helical" evidence="1">
    <location>
        <begin position="301"/>
        <end position="321"/>
    </location>
</feature>
<evidence type="ECO:0000313" key="3">
    <source>
        <dbReference type="Proteomes" id="UP000002280"/>
    </source>
</evidence>
<sequence length="350" mass="39588">MVSGKLIKLLVYEILEFAAFSVPTLVVAEQFAFAYQKTKNSNEKTFYWLVVSISIAYVALVALLVWVPVKVLLHKKHHLRSKIKQWRPPLMMCMIFTILPCFGFSIAVTEVQKGGSNSSTSALPETLPDLPVSLVMASLIIVDIIEKLRKYPLKGRSIKKEEPQIHSTSLQQVKTVTEQVKTSEGNNTVSETNIFPVPRPRSFGQNGQPVSSVADESPFDSGILRAMSQKDKRAEIFLTSFIIWSDTIEMLRVSGHRDVFRSGWLYPVYIFSYISLLRIIFIPQFSLLSSLGVFLQDFPFIFVRVSLIAALGTITPVLGLLKNILVTLSYFYFNYLTKLRVFTTHEISSF</sequence>
<keyword evidence="1" id="KW-0472">Membrane</keyword>
<feature type="transmembrane region" description="Helical" evidence="1">
    <location>
        <begin position="46"/>
        <end position="69"/>
    </location>
</feature>
<keyword evidence="1" id="KW-0812">Transmembrane</keyword>
<feature type="transmembrane region" description="Helical" evidence="1">
    <location>
        <begin position="128"/>
        <end position="145"/>
    </location>
</feature>
<protein>
    <submittedName>
        <fullName evidence="2">Signal transducing adaptor molecule</fullName>
    </submittedName>
</protein>
<dbReference type="GeneTree" id="ENSGT00940000157171"/>
<dbReference type="HOGENOM" id="CLU_072609_1_0_1"/>
<dbReference type="Proteomes" id="UP000002280">
    <property type="component" value="Chromosome 8"/>
</dbReference>
<dbReference type="PANTHER" id="PTHR31453:SF2">
    <property type="entry name" value="TRANSMEMBRANE PROTEIN 236"/>
    <property type="match status" value="1"/>
</dbReference>
<dbReference type="Bgee" id="ENSMODG00000009719">
    <property type="expression patterns" value="Expressed in spinal cord and 19 other cell types or tissues"/>
</dbReference>
<reference evidence="2" key="3">
    <citation type="submission" date="2025-09" db="UniProtKB">
        <authorList>
            <consortium name="Ensembl"/>
        </authorList>
    </citation>
    <scope>IDENTIFICATION</scope>
</reference>
<organism evidence="2 3">
    <name type="scientific">Monodelphis domestica</name>
    <name type="common">Gray short-tailed opossum</name>
    <dbReference type="NCBI Taxonomy" id="13616"/>
    <lineage>
        <taxon>Eukaryota</taxon>
        <taxon>Metazoa</taxon>
        <taxon>Chordata</taxon>
        <taxon>Craniata</taxon>
        <taxon>Vertebrata</taxon>
        <taxon>Euteleostomi</taxon>
        <taxon>Mammalia</taxon>
        <taxon>Metatheria</taxon>
        <taxon>Didelphimorphia</taxon>
        <taxon>Didelphidae</taxon>
        <taxon>Monodelphis</taxon>
    </lineage>
</organism>
<evidence type="ECO:0000256" key="1">
    <source>
        <dbReference type="SAM" id="Phobius"/>
    </source>
</evidence>